<proteinExistence type="predicted"/>
<sequence length="72" mass="8232">MLTDRQNHKEFCDAICSIVPRNDLDSNLEYVTMTQIATCPLSALYFLKLSGQQVWKTLTIHLVGAELEFEDL</sequence>
<organism evidence="1 2">
    <name type="scientific">Megaselia scalaris</name>
    <name type="common">Humpbacked fly</name>
    <name type="synonym">Phora scalaris</name>
    <dbReference type="NCBI Taxonomy" id="36166"/>
    <lineage>
        <taxon>Eukaryota</taxon>
        <taxon>Metazoa</taxon>
        <taxon>Ecdysozoa</taxon>
        <taxon>Arthropoda</taxon>
        <taxon>Hexapoda</taxon>
        <taxon>Insecta</taxon>
        <taxon>Pterygota</taxon>
        <taxon>Neoptera</taxon>
        <taxon>Endopterygota</taxon>
        <taxon>Diptera</taxon>
        <taxon>Brachycera</taxon>
        <taxon>Muscomorpha</taxon>
        <taxon>Platypezoidea</taxon>
        <taxon>Phoridae</taxon>
        <taxon>Megaseliini</taxon>
        <taxon>Megaselia</taxon>
    </lineage>
</organism>
<name>T1GY30_MEGSC</name>
<evidence type="ECO:0000313" key="2">
    <source>
        <dbReference type="Proteomes" id="UP000015102"/>
    </source>
</evidence>
<dbReference type="EMBL" id="CAQQ02106277">
    <property type="status" value="NOT_ANNOTATED_CDS"/>
    <property type="molecule type" value="Genomic_DNA"/>
</dbReference>
<keyword evidence="2" id="KW-1185">Reference proteome</keyword>
<protein>
    <submittedName>
        <fullName evidence="1">Uncharacterized protein</fullName>
    </submittedName>
</protein>
<reference evidence="1" key="2">
    <citation type="submission" date="2015-06" db="UniProtKB">
        <authorList>
            <consortium name="EnsemblMetazoa"/>
        </authorList>
    </citation>
    <scope>IDENTIFICATION</scope>
</reference>
<dbReference type="EnsemblMetazoa" id="MESCA008750-RA">
    <property type="protein sequence ID" value="MESCA008750-PA"/>
    <property type="gene ID" value="MESCA008750"/>
</dbReference>
<accession>T1GY30</accession>
<dbReference type="AlphaFoldDB" id="T1GY30"/>
<dbReference type="EMBL" id="CAQQ02106275">
    <property type="status" value="NOT_ANNOTATED_CDS"/>
    <property type="molecule type" value="Genomic_DNA"/>
</dbReference>
<dbReference type="HOGENOM" id="CLU_2725087_0_0_1"/>
<evidence type="ECO:0000313" key="1">
    <source>
        <dbReference type="EnsemblMetazoa" id="MESCA008750-PA"/>
    </source>
</evidence>
<dbReference type="EMBL" id="CAQQ02106276">
    <property type="status" value="NOT_ANNOTATED_CDS"/>
    <property type="molecule type" value="Genomic_DNA"/>
</dbReference>
<dbReference type="Proteomes" id="UP000015102">
    <property type="component" value="Unassembled WGS sequence"/>
</dbReference>
<reference evidence="2" key="1">
    <citation type="submission" date="2013-02" db="EMBL/GenBank/DDBJ databases">
        <authorList>
            <person name="Hughes D."/>
        </authorList>
    </citation>
    <scope>NUCLEOTIDE SEQUENCE</scope>
    <source>
        <strain>Durham</strain>
        <strain evidence="2">NC isolate 2 -- Noor lab</strain>
    </source>
</reference>